<evidence type="ECO:0000313" key="4">
    <source>
        <dbReference type="EMBL" id="MBB4630808.1"/>
    </source>
</evidence>
<comment type="caution">
    <text evidence="4">The sequence shown here is derived from an EMBL/GenBank/DDBJ whole genome shotgun (WGS) entry which is preliminary data.</text>
</comment>
<dbReference type="EC" id="4.3.1.15" evidence="4"/>
<dbReference type="Gene3D" id="3.40.50.1100">
    <property type="match status" value="2"/>
</dbReference>
<dbReference type="Proteomes" id="UP000566324">
    <property type="component" value="Unassembled WGS sequence"/>
</dbReference>
<comment type="cofactor">
    <cofactor evidence="1">
        <name>pyridoxal 5'-phosphate</name>
        <dbReference type="ChEBI" id="CHEBI:597326"/>
    </cofactor>
</comment>
<evidence type="ECO:0000259" key="3">
    <source>
        <dbReference type="Pfam" id="PF00291"/>
    </source>
</evidence>
<dbReference type="SUPFAM" id="SSF53686">
    <property type="entry name" value="Tryptophan synthase beta subunit-like PLP-dependent enzymes"/>
    <property type="match status" value="1"/>
</dbReference>
<dbReference type="AlphaFoldDB" id="A0A7W7AYP3"/>
<protein>
    <submittedName>
        <fullName evidence="4">Diaminopropionate ammonia-lyase</fullName>
        <ecNumber evidence="4">4.3.1.15</ecNumber>
    </submittedName>
</protein>
<evidence type="ECO:0000256" key="2">
    <source>
        <dbReference type="ARBA" id="ARBA00022898"/>
    </source>
</evidence>
<dbReference type="EMBL" id="JACHNZ010000002">
    <property type="protein sequence ID" value="MBB4630808.1"/>
    <property type="molecule type" value="Genomic_DNA"/>
</dbReference>
<feature type="domain" description="Tryptophan synthase beta chain-like PALP" evidence="3">
    <location>
        <begin position="56"/>
        <end position="368"/>
    </location>
</feature>
<sequence length="410" mass="43583">MTSSATAGPSAKIATILHYHNTAANSGAPYDEELQALLNSQGVEDAKSVLRQLPWYAPTPLRELDGLSDAIGIGRIFLKDESSRFGLKALKGVGGAYAIYRLLAKRLQEVADKDFSISDILGGDYASTIETVTVACATTGNHGRSVAFAAKSFGCKCNIYVPRQTSAGRVAALQELGANVVRIEGNYDLAVKAVEADAKANGWYIISDTSYEGHEDTPRDVMHGYQVIADEIVAQLPENIIPTHVFVQAGVGGIAAAMCSHFWQTWAVRRPRFIVVESKEAHCLYLSVESGEVVIVEGAHSTQMYGLAAGKPSLNALKILRKGVDDFLAIDDVESFKAMRRLADPVGADPAIVIGEAGGAGVGALLTIMEASDPGLRDALGLNDQSIVLLFGTEGDTDSESYARIIHAAD</sequence>
<evidence type="ECO:0000256" key="1">
    <source>
        <dbReference type="ARBA" id="ARBA00001933"/>
    </source>
</evidence>
<name>A0A7W7AYP3_9SPHN</name>
<dbReference type="InterPro" id="IPR001926">
    <property type="entry name" value="TrpB-like_PALP"/>
</dbReference>
<keyword evidence="4" id="KW-0456">Lyase</keyword>
<dbReference type="PANTHER" id="PTHR42937">
    <property type="match status" value="1"/>
</dbReference>
<keyword evidence="5" id="KW-1185">Reference proteome</keyword>
<evidence type="ECO:0000313" key="5">
    <source>
        <dbReference type="Proteomes" id="UP000566324"/>
    </source>
</evidence>
<dbReference type="PANTHER" id="PTHR42937:SF1">
    <property type="entry name" value="DIAMINOPROPIONATE AMMONIA-LYASE"/>
    <property type="match status" value="1"/>
</dbReference>
<organism evidence="4 5">
    <name type="scientific">Sphingosinicella soli</name>
    <dbReference type="NCBI Taxonomy" id="333708"/>
    <lineage>
        <taxon>Bacteria</taxon>
        <taxon>Pseudomonadati</taxon>
        <taxon>Pseudomonadota</taxon>
        <taxon>Alphaproteobacteria</taxon>
        <taxon>Sphingomonadales</taxon>
        <taxon>Sphingosinicellaceae</taxon>
        <taxon>Sphingosinicella</taxon>
    </lineage>
</organism>
<dbReference type="InterPro" id="IPR010081">
    <property type="entry name" value="DiNH2opropionate_NH3_lyase"/>
</dbReference>
<dbReference type="RefSeq" id="WP_184064321.1">
    <property type="nucleotide sequence ID" value="NZ_JACHNZ010000002.1"/>
</dbReference>
<reference evidence="4 5" key="1">
    <citation type="submission" date="2020-08" db="EMBL/GenBank/DDBJ databases">
        <title>Genomic Encyclopedia of Type Strains, Phase IV (KMG-IV): sequencing the most valuable type-strain genomes for metagenomic binning, comparative biology and taxonomic classification.</title>
        <authorList>
            <person name="Goeker M."/>
        </authorList>
    </citation>
    <scope>NUCLEOTIDE SEQUENCE [LARGE SCALE GENOMIC DNA]</scope>
    <source>
        <strain evidence="4 5">DSM 17328</strain>
    </source>
</reference>
<dbReference type="InterPro" id="IPR036052">
    <property type="entry name" value="TrpB-like_PALP_sf"/>
</dbReference>
<dbReference type="GO" id="GO:0008838">
    <property type="term" value="F:diaminopropionate ammonia-lyase activity"/>
    <property type="evidence" value="ECO:0007669"/>
    <property type="project" value="UniProtKB-EC"/>
</dbReference>
<proteinExistence type="predicted"/>
<accession>A0A7W7AYP3</accession>
<keyword evidence="2" id="KW-0663">Pyridoxal phosphate</keyword>
<gene>
    <name evidence="4" type="ORF">GGQ98_000411</name>
</gene>
<dbReference type="NCBIfam" id="NF006058">
    <property type="entry name" value="PRK08206.1"/>
    <property type="match status" value="1"/>
</dbReference>
<dbReference type="NCBIfam" id="TIGR01747">
    <property type="entry name" value="diampropi_NH3ly"/>
    <property type="match status" value="1"/>
</dbReference>
<dbReference type="GO" id="GO:0030170">
    <property type="term" value="F:pyridoxal phosphate binding"/>
    <property type="evidence" value="ECO:0007669"/>
    <property type="project" value="InterPro"/>
</dbReference>
<dbReference type="Pfam" id="PF00291">
    <property type="entry name" value="PALP"/>
    <property type="match status" value="1"/>
</dbReference>